<evidence type="ECO:0000313" key="2">
    <source>
        <dbReference type="Proteomes" id="UP000217790"/>
    </source>
</evidence>
<dbReference type="Proteomes" id="UP000217790">
    <property type="component" value="Unassembled WGS sequence"/>
</dbReference>
<evidence type="ECO:0000313" key="1">
    <source>
        <dbReference type="EMBL" id="PBK81371.1"/>
    </source>
</evidence>
<dbReference type="AlphaFoldDB" id="A0A2H3CE89"/>
<dbReference type="InParanoid" id="A0A2H3CE89"/>
<name>A0A2H3CE89_ARMGA</name>
<gene>
    <name evidence="1" type="ORF">ARMGADRAFT_1039412</name>
</gene>
<keyword evidence="2" id="KW-1185">Reference proteome</keyword>
<reference evidence="2" key="1">
    <citation type="journal article" date="2017" name="Nat. Ecol. Evol.">
        <title>Genome expansion and lineage-specific genetic innovations in the forest pathogenic fungi Armillaria.</title>
        <authorList>
            <person name="Sipos G."/>
            <person name="Prasanna A.N."/>
            <person name="Walter M.C."/>
            <person name="O'Connor E."/>
            <person name="Balint B."/>
            <person name="Krizsan K."/>
            <person name="Kiss B."/>
            <person name="Hess J."/>
            <person name="Varga T."/>
            <person name="Slot J."/>
            <person name="Riley R."/>
            <person name="Boka B."/>
            <person name="Rigling D."/>
            <person name="Barry K."/>
            <person name="Lee J."/>
            <person name="Mihaltcheva S."/>
            <person name="LaButti K."/>
            <person name="Lipzen A."/>
            <person name="Waldron R."/>
            <person name="Moloney N.M."/>
            <person name="Sperisen C."/>
            <person name="Kredics L."/>
            <person name="Vagvoelgyi C."/>
            <person name="Patrignani A."/>
            <person name="Fitzpatrick D."/>
            <person name="Nagy I."/>
            <person name="Doyle S."/>
            <person name="Anderson J.B."/>
            <person name="Grigoriev I.V."/>
            <person name="Gueldener U."/>
            <person name="Muensterkoetter M."/>
            <person name="Nagy L.G."/>
        </authorList>
    </citation>
    <scope>NUCLEOTIDE SEQUENCE [LARGE SCALE GENOMIC DNA]</scope>
    <source>
        <strain evidence="2">Ar21-2</strain>
    </source>
</reference>
<organism evidence="1 2">
    <name type="scientific">Armillaria gallica</name>
    <name type="common">Bulbous honey fungus</name>
    <name type="synonym">Armillaria bulbosa</name>
    <dbReference type="NCBI Taxonomy" id="47427"/>
    <lineage>
        <taxon>Eukaryota</taxon>
        <taxon>Fungi</taxon>
        <taxon>Dikarya</taxon>
        <taxon>Basidiomycota</taxon>
        <taxon>Agaricomycotina</taxon>
        <taxon>Agaricomycetes</taxon>
        <taxon>Agaricomycetidae</taxon>
        <taxon>Agaricales</taxon>
        <taxon>Marasmiineae</taxon>
        <taxon>Physalacriaceae</taxon>
        <taxon>Armillaria</taxon>
    </lineage>
</organism>
<proteinExistence type="predicted"/>
<accession>A0A2H3CE89</accession>
<dbReference type="EMBL" id="KZ293731">
    <property type="protein sequence ID" value="PBK81371.1"/>
    <property type="molecule type" value="Genomic_DNA"/>
</dbReference>
<protein>
    <submittedName>
        <fullName evidence="1">Uncharacterized protein</fullName>
    </submittedName>
</protein>
<sequence>MARLTLTVLMAPYTPLVTVVILFIIDAKDSANAPASQSQGSLKLALLIYKKIEKKVYVTTAGAPILRHPGFMPHVSITASSLSELRRLTRLWLNRVPEAKFAGDWLSTRWQPGMTSVTSVLMACISISSSTTVSHMNLTCHSREQVVDWTALSEIRSKRGKETIVDTDARRSAHLDISQRAVANKQSLVRSIDSDDSASRRRGTGSSYIKKSSLEVYSSSASLDCTGECCIPRRDALPPFRQPNLPLLDLDTATSRRLELPSKLYFHHQSTVVPTPDARTTDLAESTSLLDDAYEPGWANQYGLSRSCGLGFNFSPISTLLGHGQGWATMTGPQGVCNVLPVLLGIAFDIDFSDIVERKQAFVSLPRAVLKEGDGFTFEYFGGHVLIDVCPDIVATRVEGISAWREDIRGTHEEYVRRWISKTRGKLLSLSER</sequence>